<protein>
    <submittedName>
        <fullName evidence="1">Uncharacterized protein</fullName>
    </submittedName>
</protein>
<proteinExistence type="predicted"/>
<dbReference type="PANTHER" id="PTHR35046:SF26">
    <property type="entry name" value="RNA-DIRECTED DNA POLYMERASE"/>
    <property type="match status" value="1"/>
</dbReference>
<dbReference type="InterPro" id="IPR021109">
    <property type="entry name" value="Peptidase_aspartic_dom_sf"/>
</dbReference>
<sequence>MSGNTEIAQRVLSSQMEKVEQNQFNNLFQTFFVVMERRCRVIIDGESCNNLASLEVVEKFGLTTKPHPHPYYMQWVNSYDKIKVTEFAHIEFSIGFYKSSADFDIVPKQACHLLLGTPWLNINNVVHKKVANRYSFNYNGRKITLNSMTATEIFEADLDRVERRKNEPFRKEWIILDVTVPSSKSDFVQIKDIVLSSVGPNILQHVSKTEDKVIENEQVIISGKSSLDVLKLSTTHAIIEQHLVDTKSELTLSHDKYSTNFCDKEELCDSSMFIPVP</sequence>
<evidence type="ECO:0000313" key="1">
    <source>
        <dbReference type="EMBL" id="PVH36566.1"/>
    </source>
</evidence>
<gene>
    <name evidence="1" type="ORF">PAHAL_6G105100</name>
</gene>
<accession>A0A2T8IG26</accession>
<dbReference type="Gene3D" id="2.40.70.10">
    <property type="entry name" value="Acid Proteases"/>
    <property type="match status" value="1"/>
</dbReference>
<dbReference type="Proteomes" id="UP000243499">
    <property type="component" value="Chromosome 6"/>
</dbReference>
<name>A0A2T8IG26_9POAL</name>
<dbReference type="PANTHER" id="PTHR35046">
    <property type="entry name" value="ZINC KNUCKLE (CCHC-TYPE) FAMILY PROTEIN"/>
    <property type="match status" value="1"/>
</dbReference>
<dbReference type="AlphaFoldDB" id="A0A2T8IG26"/>
<reference evidence="1" key="1">
    <citation type="submission" date="2018-04" db="EMBL/GenBank/DDBJ databases">
        <title>WGS assembly of Panicum hallii.</title>
        <authorList>
            <person name="Lovell J."/>
            <person name="Jenkins J."/>
            <person name="Lowry D."/>
            <person name="Mamidi S."/>
            <person name="Sreedasyam A."/>
            <person name="Weng X."/>
            <person name="Barry K."/>
            <person name="Bonette J."/>
            <person name="Campitelli B."/>
            <person name="Daum C."/>
            <person name="Gordon S."/>
            <person name="Gould B."/>
            <person name="Lipzen A."/>
            <person name="Macqueen A."/>
            <person name="Palacio-Mejia J."/>
            <person name="Plott C."/>
            <person name="Shakirov E."/>
            <person name="Shu S."/>
            <person name="Yoshinaga Y."/>
            <person name="Zane M."/>
            <person name="Rokhsar D."/>
            <person name="Grimwood J."/>
            <person name="Schmutz J."/>
            <person name="Juenger T."/>
        </authorList>
    </citation>
    <scope>NUCLEOTIDE SEQUENCE [LARGE SCALE GENOMIC DNA]</scope>
    <source>
        <strain evidence="1">FIL2</strain>
    </source>
</reference>
<dbReference type="EMBL" id="CM008051">
    <property type="protein sequence ID" value="PVH36566.1"/>
    <property type="molecule type" value="Genomic_DNA"/>
</dbReference>
<organism evidence="1">
    <name type="scientific">Panicum hallii</name>
    <dbReference type="NCBI Taxonomy" id="206008"/>
    <lineage>
        <taxon>Eukaryota</taxon>
        <taxon>Viridiplantae</taxon>
        <taxon>Streptophyta</taxon>
        <taxon>Embryophyta</taxon>
        <taxon>Tracheophyta</taxon>
        <taxon>Spermatophyta</taxon>
        <taxon>Magnoliopsida</taxon>
        <taxon>Liliopsida</taxon>
        <taxon>Poales</taxon>
        <taxon>Poaceae</taxon>
        <taxon>PACMAD clade</taxon>
        <taxon>Panicoideae</taxon>
        <taxon>Panicodae</taxon>
        <taxon>Paniceae</taxon>
        <taxon>Panicinae</taxon>
        <taxon>Panicum</taxon>
        <taxon>Panicum sect. Panicum</taxon>
    </lineage>
</organism>
<dbReference type="CDD" id="cd00303">
    <property type="entry name" value="retropepsin_like"/>
    <property type="match status" value="1"/>
</dbReference>
<dbReference type="Gramene" id="PVH36566">
    <property type="protein sequence ID" value="PVH36566"/>
    <property type="gene ID" value="PAHAL_6G105100"/>
</dbReference>